<dbReference type="KEGG" id="wse:WALSEDRAFT_60895"/>
<dbReference type="Gene3D" id="1.25.10.10">
    <property type="entry name" value="Leucine-rich Repeat Variant"/>
    <property type="match status" value="1"/>
</dbReference>
<keyword evidence="8" id="KW-1185">Reference proteome</keyword>
<feature type="region of interest" description="Disordered" evidence="3">
    <location>
        <begin position="933"/>
        <end position="1075"/>
    </location>
</feature>
<dbReference type="InterPro" id="IPR014767">
    <property type="entry name" value="DAD_dom"/>
</dbReference>
<dbReference type="Gene3D" id="1.10.238.150">
    <property type="entry name" value="Formin, FH3 diaphanous domain"/>
    <property type="match status" value="1"/>
</dbReference>
<evidence type="ECO:0000256" key="1">
    <source>
        <dbReference type="ARBA" id="ARBA00037935"/>
    </source>
</evidence>
<evidence type="ECO:0000259" key="6">
    <source>
        <dbReference type="PROSITE" id="PS51444"/>
    </source>
</evidence>
<dbReference type="SMART" id="SM01140">
    <property type="entry name" value="Drf_GBD"/>
    <property type="match status" value="1"/>
</dbReference>
<dbReference type="EMBL" id="JH668238">
    <property type="protein sequence ID" value="EIM20637.1"/>
    <property type="molecule type" value="Genomic_DNA"/>
</dbReference>
<feature type="compositionally biased region" description="Polar residues" evidence="3">
    <location>
        <begin position="949"/>
        <end position="972"/>
    </location>
</feature>
<dbReference type="GeneID" id="18474233"/>
<feature type="region of interest" description="Disordered" evidence="3">
    <location>
        <begin position="718"/>
        <end position="737"/>
    </location>
</feature>
<dbReference type="RefSeq" id="XP_006959421.1">
    <property type="nucleotide sequence ID" value="XM_006959359.1"/>
</dbReference>
<dbReference type="GO" id="GO:0032153">
    <property type="term" value="C:cell division site"/>
    <property type="evidence" value="ECO:0007669"/>
    <property type="project" value="UniProtKB-ARBA"/>
</dbReference>
<feature type="compositionally biased region" description="Low complexity" evidence="3">
    <location>
        <begin position="937"/>
        <end position="948"/>
    </location>
</feature>
<feature type="region of interest" description="Disordered" evidence="3">
    <location>
        <begin position="842"/>
        <end position="908"/>
    </location>
</feature>
<feature type="compositionally biased region" description="Basic and acidic residues" evidence="3">
    <location>
        <begin position="808"/>
        <end position="817"/>
    </location>
</feature>
<dbReference type="InterPro" id="IPR010473">
    <property type="entry name" value="GTPase-bd"/>
</dbReference>
<dbReference type="HOGENOM" id="CLU_000718_1_0_1"/>
<dbReference type="SMART" id="SM00498">
    <property type="entry name" value="FH2"/>
    <property type="match status" value="1"/>
</dbReference>
<evidence type="ECO:0000259" key="5">
    <source>
        <dbReference type="PROSITE" id="PS51232"/>
    </source>
</evidence>
<feature type="compositionally biased region" description="Basic and acidic residues" evidence="3">
    <location>
        <begin position="1643"/>
        <end position="1660"/>
    </location>
</feature>
<dbReference type="InterPro" id="IPR010472">
    <property type="entry name" value="FH3_dom"/>
</dbReference>
<feature type="region of interest" description="Disordered" evidence="3">
    <location>
        <begin position="1605"/>
        <end position="1668"/>
    </location>
</feature>
<reference evidence="7 8" key="1">
    <citation type="journal article" date="2012" name="Fungal Genet. Biol.">
        <title>The genome of the xerotolerant mold Wallemia sebi reveals adaptations to osmotic stress and suggests cryptic sexual reproduction.</title>
        <authorList>
            <person name="Padamsee M."/>
            <person name="Kumar T.K.A."/>
            <person name="Riley R."/>
            <person name="Binder M."/>
            <person name="Boyd A."/>
            <person name="Calvo A.M."/>
            <person name="Furukawa K."/>
            <person name="Hesse C."/>
            <person name="Hohmann S."/>
            <person name="James T.Y."/>
            <person name="LaButti K."/>
            <person name="Lapidus A."/>
            <person name="Lindquist E."/>
            <person name="Lucas S."/>
            <person name="Miller K."/>
            <person name="Shantappa S."/>
            <person name="Grigoriev I.V."/>
            <person name="Hibbett D.S."/>
            <person name="McLaughlin D.J."/>
            <person name="Spatafora J.W."/>
            <person name="Aime M.C."/>
        </authorList>
    </citation>
    <scope>NUCLEOTIDE SEQUENCE [LARGE SCALE GENOMIC DNA]</scope>
    <source>
        <strain evidence="8">ATCC MYA-4683 / CBS 633.66</strain>
    </source>
</reference>
<accession>I4Y9J5</accession>
<evidence type="ECO:0008006" key="9">
    <source>
        <dbReference type="Google" id="ProtNLM"/>
    </source>
</evidence>
<feature type="region of interest" description="Disordered" evidence="3">
    <location>
        <begin position="131"/>
        <end position="157"/>
    </location>
</feature>
<feature type="compositionally biased region" description="Polar residues" evidence="3">
    <location>
        <begin position="863"/>
        <end position="877"/>
    </location>
</feature>
<dbReference type="SMART" id="SM01139">
    <property type="entry name" value="Drf_FH3"/>
    <property type="match status" value="1"/>
</dbReference>
<feature type="region of interest" description="Disordered" evidence="3">
    <location>
        <begin position="1"/>
        <end position="24"/>
    </location>
</feature>
<evidence type="ECO:0000256" key="3">
    <source>
        <dbReference type="SAM" id="MobiDB-lite"/>
    </source>
</evidence>
<protein>
    <recommendedName>
        <fullName evidence="9">Actin-binding FH2</fullName>
    </recommendedName>
</protein>
<dbReference type="GO" id="GO:0051017">
    <property type="term" value="P:actin filament bundle assembly"/>
    <property type="evidence" value="ECO:0007669"/>
    <property type="project" value="TreeGrafter"/>
</dbReference>
<dbReference type="SUPFAM" id="SSF101447">
    <property type="entry name" value="Formin homology 2 domain (FH2 domain)"/>
    <property type="match status" value="1"/>
</dbReference>
<dbReference type="GO" id="GO:1903475">
    <property type="term" value="P:mitotic actomyosin contractile ring assembly"/>
    <property type="evidence" value="ECO:0007669"/>
    <property type="project" value="TreeGrafter"/>
</dbReference>
<dbReference type="PANTHER" id="PTHR47102:SF2">
    <property type="entry name" value="PROTEIN BNI1"/>
    <property type="match status" value="1"/>
</dbReference>
<dbReference type="OrthoDB" id="1104827at2759"/>
<sequence length="1668" mass="184314">MISQKRNSRVQSDANSYTSGRSSQLSSLLTGGEFASLEAGPSRSINDFNFGGIESSSSFNSGRSHNSISSISKVGTSGIAIHNVDSLSNAEIVENFELFVHSIAPGDAEASRLRALPIDNKRALLHSSALKQKQAVKRHGRTEKSITSSPRAPVGHADDPPQAYIRKFLSGNILHTDVSHLSVSLRTMPLEWLKEFIELRGPSVLANVLHTINHRTVKREGDATLEAEVVKCMRHVVNYPSGASDVSSQPTIVASIAASIMSPQLQTRRQAVEILLFLISWDKPRGHSIVLRSFDALQAHYEENSRFDPWLKSFEATIDGRGRMGSLVGASDELKNAISADSMLVDYAVVNLLLVNQLVGLPEDSAVRHFLRTQLETSGLKRITDKLRNLQHLRVDDIIDEYEELAEEDYDLMIQSQNNEVLGGLSTTEDVFRAILSSVEGSRGRDFFHAALQHLLLLPAETETRTRYLQLVDSIISSIVMDGKGGVTTDFSSLANVSVGKVVSRFTDQDRMQKLENQLENERMHHVKTRRQKDALEQELALYNATNLPVSSASDTALVSTLQRKLTEAEESLRISREAMHKVQENSDEMEDKLREKITELEALIRELFDMLKQTKGFHDLITVDETTMGDGKKSQQREFITELEKKLARHKTAKKLEGTRILNALDADDENDGTEDVEVLETKPGRRTAKGKKLTNKKIRAPQELSRDISKLNVADRDSASSVATYDSNTKSDSHASQFMDAEDEEVQEHHEKLINEGVSLLVPSQLGNGGDRRPSPRTLRFQNMPKDLDRNIHQRKALTRLTPGLKPEKSSKRISSDSALITNKDAGAASPEVNILNKSHLNDEVVPKSAESPITRAEPLKTSNDPNQRQSNKLLNTKPAFLDEIRSRGRRSPSGILLDKEGRPMAESNISTVQEEAGSEDDHSEITLAHASGFTTQSDDTQVTSTASGIESKSENTQNPFVASIQNQTKNLRKLAPGEKDMDNNLPPSDKNAEISSAAPMPVPPPPPPPPPSPPMAFTGPAPLSQGAPIPPPPPPPPAPPLPVAPSTTSKPNAPPAPPPPPPPPGTTAPNASLANILKSGNLREAIPATNTGLPPPPPPPPSSSRPASVLFNAQKRKELPDGASQKMKQLQWDKINQLHLDKTVWGLTNEAPETEWFNQLKRDGVWIELEEDFKSKQMVLNLMNRKKDKDLISVLDVSSQKRIEIVMQRVKQYSPEQIAAKILSFDEDFCTQTFLSELKPVLPTPEQAGKLAPYRDAGPEVLITLHPADRLMVQLIKIERMGPRIEGMLYKSVFEEVYSILSESVEVVHEASENLMAAPKFIEMLKLVLLIGNYMNAQGVKGGAFGFKITSLNKMVDTKSTNGTTLVHFLERTVAKHFTEMEGFIDELSKPADAYRVNLTDVRKGLGDLREGLKHLISELEANFSEPEKINPKDGYPERMWKFSAVAKEKLDGMVDRLALADSSYQNTARFYGELEKLPSTSEFFGVFKQFLSSYKKCKNENQSYAEEKASIEKRRQAKEARAKERAAIQAAYSDPAGESIMDTLLEKLKQGESAPRRRARRGNRKSSLPPIPQGQSSVSHAGNEAAMAADMLASLQNNGFLPSLTEAPKEKLQESDERMDDSSNDTKDISETSTTIDSDSDKEKKGVRFNDNEIENRSSNSESA</sequence>
<feature type="region of interest" description="Disordered" evidence="3">
    <location>
        <begin position="1089"/>
        <end position="1110"/>
    </location>
</feature>
<proteinExistence type="inferred from homology"/>
<dbReference type="eggNOG" id="KOG1922">
    <property type="taxonomic scope" value="Eukaryota"/>
</dbReference>
<dbReference type="Pfam" id="PF06367">
    <property type="entry name" value="Drf_FH3"/>
    <property type="match status" value="1"/>
</dbReference>
<dbReference type="OMA" id="QLEMTNF"/>
<feature type="coiled-coil region" evidence="2">
    <location>
        <begin position="1498"/>
        <end position="1525"/>
    </location>
</feature>
<dbReference type="InterPro" id="IPR051661">
    <property type="entry name" value="Actin_filament_regulator"/>
</dbReference>
<dbReference type="GO" id="GO:0015629">
    <property type="term" value="C:actin cytoskeleton"/>
    <property type="evidence" value="ECO:0007669"/>
    <property type="project" value="UniProtKB-ARBA"/>
</dbReference>
<dbReference type="PANTHER" id="PTHR47102">
    <property type="entry name" value="PROTEIN BNI1"/>
    <property type="match status" value="1"/>
</dbReference>
<name>I4Y9J5_WALMC</name>
<evidence type="ECO:0000313" key="8">
    <source>
        <dbReference type="Proteomes" id="UP000005242"/>
    </source>
</evidence>
<evidence type="ECO:0000313" key="7">
    <source>
        <dbReference type="EMBL" id="EIM20637.1"/>
    </source>
</evidence>
<evidence type="ECO:0000256" key="2">
    <source>
        <dbReference type="SAM" id="Coils"/>
    </source>
</evidence>
<feature type="compositionally biased region" description="Pro residues" evidence="3">
    <location>
        <begin position="1096"/>
        <end position="1106"/>
    </location>
</feature>
<dbReference type="Gene3D" id="1.20.58.2220">
    <property type="entry name" value="Formin, FH2 domain"/>
    <property type="match status" value="1"/>
</dbReference>
<feature type="compositionally biased region" description="Low complexity" evidence="3">
    <location>
        <begin position="1018"/>
        <end position="1030"/>
    </location>
</feature>
<feature type="domain" description="GBD/FH3" evidence="5">
    <location>
        <begin position="84"/>
        <end position="487"/>
    </location>
</feature>
<dbReference type="GO" id="GO:0051016">
    <property type="term" value="P:barbed-end actin filament capping"/>
    <property type="evidence" value="ECO:0007669"/>
    <property type="project" value="TreeGrafter"/>
</dbReference>
<comment type="similarity">
    <text evidence="1">Belongs to the formin homology family. BNI1 subfamily.</text>
</comment>
<dbReference type="InterPro" id="IPR015425">
    <property type="entry name" value="FH2_Formin"/>
</dbReference>
<dbReference type="Proteomes" id="UP000005242">
    <property type="component" value="Unassembled WGS sequence"/>
</dbReference>
<feature type="compositionally biased region" description="Basic and acidic residues" evidence="3">
    <location>
        <begin position="1611"/>
        <end position="1634"/>
    </location>
</feature>
<dbReference type="STRING" id="671144.I4Y9J5"/>
<dbReference type="eggNOG" id="KOG1924">
    <property type="taxonomic scope" value="Eukaryota"/>
</dbReference>
<dbReference type="GO" id="GO:0043332">
    <property type="term" value="C:mating projection tip"/>
    <property type="evidence" value="ECO:0007669"/>
    <property type="project" value="TreeGrafter"/>
</dbReference>
<dbReference type="PROSITE" id="PS51231">
    <property type="entry name" value="DAD"/>
    <property type="match status" value="1"/>
</dbReference>
<organism evidence="7 8">
    <name type="scientific">Wallemia mellicola (strain ATCC MYA-4683 / CBS 633.66)</name>
    <name type="common">Wallemia sebi (CBS 633.66)</name>
    <dbReference type="NCBI Taxonomy" id="671144"/>
    <lineage>
        <taxon>Eukaryota</taxon>
        <taxon>Fungi</taxon>
        <taxon>Dikarya</taxon>
        <taxon>Basidiomycota</taxon>
        <taxon>Wallemiomycotina</taxon>
        <taxon>Wallemiomycetes</taxon>
        <taxon>Wallemiales</taxon>
        <taxon>Wallemiaceae</taxon>
        <taxon>Wallemia</taxon>
    </lineage>
</organism>
<dbReference type="SUPFAM" id="SSF48371">
    <property type="entry name" value="ARM repeat"/>
    <property type="match status" value="1"/>
</dbReference>
<gene>
    <name evidence="7" type="ORF">WALSEDRAFT_60895</name>
</gene>
<dbReference type="Gene3D" id="6.10.30.50">
    <property type="match status" value="1"/>
</dbReference>
<dbReference type="PROSITE" id="PS51232">
    <property type="entry name" value="GBD_FH3"/>
    <property type="match status" value="1"/>
</dbReference>
<dbReference type="InterPro" id="IPR011989">
    <property type="entry name" value="ARM-like"/>
</dbReference>
<dbReference type="PROSITE" id="PS51444">
    <property type="entry name" value="FH2"/>
    <property type="match status" value="1"/>
</dbReference>
<feature type="compositionally biased region" description="Pro residues" evidence="3">
    <location>
        <begin position="1003"/>
        <end position="1017"/>
    </location>
</feature>
<feature type="domain" description="DAD" evidence="4">
    <location>
        <begin position="1538"/>
        <end position="1563"/>
    </location>
</feature>
<dbReference type="FunCoup" id="I4Y9J5">
    <property type="interactions" value="84"/>
</dbReference>
<feature type="coiled-coil region" evidence="2">
    <location>
        <begin position="512"/>
        <end position="611"/>
    </location>
</feature>
<feature type="region of interest" description="Disordered" evidence="3">
    <location>
        <begin position="1551"/>
        <end position="1585"/>
    </location>
</feature>
<feature type="compositionally biased region" description="Pro residues" evidence="3">
    <location>
        <begin position="1031"/>
        <end position="1046"/>
    </location>
</feature>
<feature type="domain" description="FH2" evidence="6">
    <location>
        <begin position="1120"/>
        <end position="1524"/>
    </location>
</feature>
<feature type="region of interest" description="Disordered" evidence="3">
    <location>
        <begin position="764"/>
        <end position="784"/>
    </location>
</feature>
<feature type="compositionally biased region" description="Polar residues" evidence="3">
    <location>
        <begin position="721"/>
        <end position="737"/>
    </location>
</feature>
<keyword evidence="2" id="KW-0175">Coiled coil</keyword>
<dbReference type="GO" id="GO:0031267">
    <property type="term" value="F:small GTPase binding"/>
    <property type="evidence" value="ECO:0007669"/>
    <property type="project" value="InterPro"/>
</dbReference>
<dbReference type="Pfam" id="PF06371">
    <property type="entry name" value="Drf_GBD"/>
    <property type="match status" value="1"/>
</dbReference>
<evidence type="ECO:0000259" key="4">
    <source>
        <dbReference type="PROSITE" id="PS51231"/>
    </source>
</evidence>
<dbReference type="GO" id="GO:0005938">
    <property type="term" value="C:cell cortex"/>
    <property type="evidence" value="ECO:0007669"/>
    <property type="project" value="UniProtKB-ARBA"/>
</dbReference>
<dbReference type="GO" id="GO:0003779">
    <property type="term" value="F:actin binding"/>
    <property type="evidence" value="ECO:0007669"/>
    <property type="project" value="InterPro"/>
</dbReference>
<dbReference type="InterPro" id="IPR042201">
    <property type="entry name" value="FH2_Formin_sf"/>
</dbReference>
<dbReference type="InterPro" id="IPR014768">
    <property type="entry name" value="GBD/FH3_dom"/>
</dbReference>
<dbReference type="InParanoid" id="I4Y9J5"/>
<feature type="region of interest" description="Disordered" evidence="3">
    <location>
        <begin position="803"/>
        <end position="827"/>
    </location>
</feature>
<feature type="compositionally biased region" description="Pro residues" evidence="3">
    <location>
        <begin position="1055"/>
        <end position="1069"/>
    </location>
</feature>
<dbReference type="Pfam" id="PF02181">
    <property type="entry name" value="FH2"/>
    <property type="match status" value="1"/>
</dbReference>
<dbReference type="InterPro" id="IPR016024">
    <property type="entry name" value="ARM-type_fold"/>
</dbReference>